<protein>
    <submittedName>
        <fullName evidence="2">Uncharacterized protein</fullName>
    </submittedName>
</protein>
<feature type="chain" id="PRO_5005222842" evidence="1">
    <location>
        <begin position="28"/>
        <end position="149"/>
    </location>
</feature>
<organism evidence="2">
    <name type="scientific">Spongospora subterranea</name>
    <dbReference type="NCBI Taxonomy" id="70186"/>
    <lineage>
        <taxon>Eukaryota</taxon>
        <taxon>Sar</taxon>
        <taxon>Rhizaria</taxon>
        <taxon>Endomyxa</taxon>
        <taxon>Phytomyxea</taxon>
        <taxon>Plasmodiophorida</taxon>
        <taxon>Plasmodiophoridae</taxon>
        <taxon>Spongospora</taxon>
    </lineage>
</organism>
<feature type="signal peptide" evidence="1">
    <location>
        <begin position="1"/>
        <end position="27"/>
    </location>
</feature>
<dbReference type="AlphaFoldDB" id="A0A0H5QV93"/>
<reference evidence="2" key="1">
    <citation type="submission" date="2015-04" db="EMBL/GenBank/DDBJ databases">
        <title>The genome sequence of the plant pathogenic Rhizarian Plasmodiophora brassicae reveals insights in its biotrophic life cycle and the origin of chitin synthesis.</title>
        <authorList>
            <person name="Schwelm A."/>
            <person name="Fogelqvist J."/>
            <person name="Knaust A."/>
            <person name="Julke S."/>
            <person name="Lilja T."/>
            <person name="Dhandapani V."/>
            <person name="Bonilla-Rosso G."/>
            <person name="Karlsson M."/>
            <person name="Shevchenko A."/>
            <person name="Choi S.R."/>
            <person name="Kim H.G."/>
            <person name="Park J.Y."/>
            <person name="Lim Y.P."/>
            <person name="Ludwig-Muller J."/>
            <person name="Dixelius C."/>
        </authorList>
    </citation>
    <scope>NUCLEOTIDE SEQUENCE</scope>
    <source>
        <tissue evidence="2">Potato root galls</tissue>
    </source>
</reference>
<feature type="non-terminal residue" evidence="2">
    <location>
        <position position="1"/>
    </location>
</feature>
<evidence type="ECO:0000313" key="2">
    <source>
        <dbReference type="EMBL" id="CRZ05810.1"/>
    </source>
</evidence>
<evidence type="ECO:0000256" key="1">
    <source>
        <dbReference type="SAM" id="SignalP"/>
    </source>
</evidence>
<keyword evidence="1" id="KW-0732">Signal</keyword>
<accession>A0A0H5QV93</accession>
<sequence>NQYQMSLIGGPLVLLSLLSIASDLGHAADELDECLSNEDVVFMNTCYKMFLVKIVEIQNKQPEQIEPRFLEWALTQPLFAIGNAVCQEVVGIRRDRGRIKGLMLTAREITQLNEDGVANLMTYLFWHEKKDLVKEFWKSSKGEATGSNQ</sequence>
<dbReference type="EMBL" id="HACM01005368">
    <property type="protein sequence ID" value="CRZ05810.1"/>
    <property type="molecule type" value="Transcribed_RNA"/>
</dbReference>
<name>A0A0H5QV93_9EUKA</name>
<proteinExistence type="predicted"/>